<dbReference type="PRINTS" id="PR00742">
    <property type="entry name" value="GLHYDRLASE35"/>
</dbReference>
<keyword evidence="9" id="KW-1185">Reference proteome</keyword>
<evidence type="ECO:0000259" key="6">
    <source>
        <dbReference type="Pfam" id="PF01301"/>
    </source>
</evidence>
<dbReference type="SUPFAM" id="SSF49785">
    <property type="entry name" value="Galactose-binding domain-like"/>
    <property type="match status" value="2"/>
</dbReference>
<dbReference type="GO" id="GO:0005975">
    <property type="term" value="P:carbohydrate metabolic process"/>
    <property type="evidence" value="ECO:0007669"/>
    <property type="project" value="InterPro"/>
</dbReference>
<dbReference type="Pfam" id="PF01301">
    <property type="entry name" value="Glyco_hydro_35"/>
    <property type="match status" value="1"/>
</dbReference>
<evidence type="ECO:0000313" key="8">
    <source>
        <dbReference type="EMBL" id="AIE84153.1"/>
    </source>
</evidence>
<proteinExistence type="inferred from homology"/>
<dbReference type="OrthoDB" id="9813184at2"/>
<protein>
    <submittedName>
        <fullName evidence="8">Beta-galactosidase</fullName>
    </submittedName>
</protein>
<feature type="domain" description="Beta-galactosidase galactose-binding" evidence="7">
    <location>
        <begin position="779"/>
        <end position="817"/>
    </location>
</feature>
<gene>
    <name evidence="8" type="ORF">OP10G_0785</name>
</gene>
<feature type="chain" id="PRO_5001654055" evidence="5">
    <location>
        <begin position="19"/>
        <end position="846"/>
    </location>
</feature>
<dbReference type="InterPro" id="IPR031330">
    <property type="entry name" value="Gly_Hdrlase_35_cat"/>
</dbReference>
<dbReference type="AlphaFoldDB" id="A0A068NKQ1"/>
<name>A0A068NKQ1_FIMGI</name>
<dbReference type="InterPro" id="IPR001944">
    <property type="entry name" value="Glycoside_Hdrlase_35"/>
</dbReference>
<dbReference type="InterPro" id="IPR017853">
    <property type="entry name" value="GH"/>
</dbReference>
<dbReference type="PANTHER" id="PTHR23421">
    <property type="entry name" value="BETA-GALACTOSIDASE RELATED"/>
    <property type="match status" value="1"/>
</dbReference>
<reference evidence="8 9" key="1">
    <citation type="journal article" date="2014" name="PLoS ONE">
        <title>The first complete genome sequence of the class fimbriimonadia in the phylum armatimonadetes.</title>
        <authorList>
            <person name="Hu Z.Y."/>
            <person name="Wang Y.Z."/>
            <person name="Im W.T."/>
            <person name="Wang S.Y."/>
            <person name="Zhao G.P."/>
            <person name="Zheng H.J."/>
            <person name="Quan Z.X."/>
        </authorList>
    </citation>
    <scope>NUCLEOTIDE SEQUENCE [LARGE SCALE GENOMIC DNA]</scope>
    <source>
        <strain evidence="8">Gsoil 348</strain>
    </source>
</reference>
<evidence type="ECO:0000256" key="4">
    <source>
        <dbReference type="RuleBase" id="RU003679"/>
    </source>
</evidence>
<dbReference type="RefSeq" id="WP_084178796.1">
    <property type="nucleotide sequence ID" value="NZ_CP007139.1"/>
</dbReference>
<evidence type="ECO:0000256" key="1">
    <source>
        <dbReference type="ARBA" id="ARBA00009809"/>
    </source>
</evidence>
<evidence type="ECO:0000256" key="5">
    <source>
        <dbReference type="SAM" id="SignalP"/>
    </source>
</evidence>
<keyword evidence="5" id="KW-0732">Signal</keyword>
<dbReference type="Proteomes" id="UP000027982">
    <property type="component" value="Chromosome"/>
</dbReference>
<evidence type="ECO:0000313" key="9">
    <source>
        <dbReference type="Proteomes" id="UP000027982"/>
    </source>
</evidence>
<evidence type="ECO:0000259" key="7">
    <source>
        <dbReference type="Pfam" id="PF21467"/>
    </source>
</evidence>
<dbReference type="Gene3D" id="2.60.120.260">
    <property type="entry name" value="Galactose-binding domain-like"/>
    <property type="match status" value="2"/>
</dbReference>
<dbReference type="HOGENOM" id="CLU_007853_5_0_0"/>
<keyword evidence="3" id="KW-0326">Glycosidase</keyword>
<dbReference type="Pfam" id="PF21467">
    <property type="entry name" value="BetaGal_gal-bd"/>
    <property type="match status" value="1"/>
</dbReference>
<accession>A0A068NKQ1</accession>
<dbReference type="InterPro" id="IPR008979">
    <property type="entry name" value="Galactose-bd-like_sf"/>
</dbReference>
<organism evidence="8 9">
    <name type="scientific">Fimbriimonas ginsengisoli Gsoil 348</name>
    <dbReference type="NCBI Taxonomy" id="661478"/>
    <lineage>
        <taxon>Bacteria</taxon>
        <taxon>Bacillati</taxon>
        <taxon>Armatimonadota</taxon>
        <taxon>Fimbriimonadia</taxon>
        <taxon>Fimbriimonadales</taxon>
        <taxon>Fimbriimonadaceae</taxon>
        <taxon>Fimbriimonas</taxon>
    </lineage>
</organism>
<dbReference type="eggNOG" id="COG1874">
    <property type="taxonomic scope" value="Bacteria"/>
</dbReference>
<dbReference type="Gene3D" id="3.20.20.80">
    <property type="entry name" value="Glycosidases"/>
    <property type="match status" value="1"/>
</dbReference>
<evidence type="ECO:0000256" key="3">
    <source>
        <dbReference type="ARBA" id="ARBA00023295"/>
    </source>
</evidence>
<sequence>MRFVPVALAGLLTASAVAQPKFLHPDRVRYDGQCFTIDGKDTFLFSGAFHYFRCPKALWRDRFRAIKEAGFNAVETYVAWNWSERKPPVETGDFSQINLRDLDEWLTMAEKEFGLYTIVRPGPYICAEWATGGFPNWLSQFRPAQVSPSTMWFRGDDPFFMDWSRHWMEAVAKVVNKHQQFRQPMGGHGVILWQVENEYDFAGQPESAKRNYVRDLIKVSQKNGIEVPIFGCWTRIIRDPKGDPILSQAFDNPNQYPRTNIEAVRGALEDQHLAQPWAPKMVTEFQGGWFGQVGGLAAEEQGGIDDRQINALTLYAIENGLTALNYYMLFGGTNLGDWAAEGITTSYDYNAPIREWGGTGPKYRAVQAIGKMLEKYGADLARSEEAPAPTGTPPANLKVAARLGRSGAHYLFVRNVSRTEAVSGTVLGTVECHLEPFGMNVFRYTTDPSKGEWLVQPVGVPRVAMPPAIPIRTAEAAIAEPAGWKVASDGSTTEKLGVYDSRFLFFRTEAKGAGKVLFLRTAGGELVSSDPNQPRGLRGGLVWERPSADMRFVFFNPGWPNGGSAMELPHGLVGASLLDEAPSGATISDWRGRIISGPEDRSLVSSAVDTSGWTRGLAPELFASHTTSILRTTVDIGGKVDSNAILHTDGVDDEGWFFVNGHLVGELHTYDVPADFAVGQYLHPGKNDIALIIRNNDGPGGLSGPLSIEAPFPKGREVKVMWTDRTNVGRYTSYDLGPSAGILRNEHPKIEGPRPNGPLQVRSRIRFARPKGEGVAWEIALHAGGDGFLTLNGQPLGRFWEVGPQRGFYLPPSMLRDENVLELSVIPGRLGDRITAAELRPLPMKE</sequence>
<evidence type="ECO:0000256" key="2">
    <source>
        <dbReference type="ARBA" id="ARBA00022801"/>
    </source>
</evidence>
<keyword evidence="2" id="KW-0378">Hydrolase</keyword>
<comment type="similarity">
    <text evidence="1 4">Belongs to the glycosyl hydrolase 35 family.</text>
</comment>
<dbReference type="InterPro" id="IPR048913">
    <property type="entry name" value="BetaGal_gal-bd"/>
</dbReference>
<dbReference type="EMBL" id="CP007139">
    <property type="protein sequence ID" value="AIE84153.1"/>
    <property type="molecule type" value="Genomic_DNA"/>
</dbReference>
<feature type="domain" description="Glycoside hydrolase 35 catalytic" evidence="6">
    <location>
        <begin position="35"/>
        <end position="371"/>
    </location>
</feature>
<feature type="signal peptide" evidence="5">
    <location>
        <begin position="1"/>
        <end position="18"/>
    </location>
</feature>
<dbReference type="GO" id="GO:0004553">
    <property type="term" value="F:hydrolase activity, hydrolyzing O-glycosyl compounds"/>
    <property type="evidence" value="ECO:0007669"/>
    <property type="project" value="InterPro"/>
</dbReference>
<dbReference type="STRING" id="661478.OP10G_0785"/>
<dbReference type="SUPFAM" id="SSF51445">
    <property type="entry name" value="(Trans)glycosidases"/>
    <property type="match status" value="1"/>
</dbReference>
<dbReference type="KEGG" id="fgi:OP10G_0785"/>